<evidence type="ECO:0000313" key="3">
    <source>
        <dbReference type="Proteomes" id="UP000676565"/>
    </source>
</evidence>
<gene>
    <name evidence="2" type="ORF">J8F10_26390</name>
</gene>
<proteinExistence type="predicted"/>
<accession>A0ABS5BZY3</accession>
<dbReference type="RefSeq" id="WP_210659099.1">
    <property type="nucleotide sequence ID" value="NZ_JAGKQQ010000001.1"/>
</dbReference>
<dbReference type="EMBL" id="JAGKQQ010000001">
    <property type="protein sequence ID" value="MBP3958790.1"/>
    <property type="molecule type" value="Genomic_DNA"/>
</dbReference>
<feature type="chain" id="PRO_5045521195" description="DUF4252 domain-containing protein" evidence="1">
    <location>
        <begin position="20"/>
        <end position="169"/>
    </location>
</feature>
<reference evidence="2 3" key="1">
    <citation type="submission" date="2021-04" db="EMBL/GenBank/DDBJ databases">
        <authorList>
            <person name="Ivanova A."/>
        </authorList>
    </citation>
    <scope>NUCLEOTIDE SEQUENCE [LARGE SCALE GENOMIC DNA]</scope>
    <source>
        <strain evidence="2 3">G18</strain>
    </source>
</reference>
<organism evidence="2 3">
    <name type="scientific">Gemmata palustris</name>
    <dbReference type="NCBI Taxonomy" id="2822762"/>
    <lineage>
        <taxon>Bacteria</taxon>
        <taxon>Pseudomonadati</taxon>
        <taxon>Planctomycetota</taxon>
        <taxon>Planctomycetia</taxon>
        <taxon>Gemmatales</taxon>
        <taxon>Gemmataceae</taxon>
        <taxon>Gemmata</taxon>
    </lineage>
</organism>
<evidence type="ECO:0000313" key="2">
    <source>
        <dbReference type="EMBL" id="MBP3958790.1"/>
    </source>
</evidence>
<dbReference type="Proteomes" id="UP000676565">
    <property type="component" value="Unassembled WGS sequence"/>
</dbReference>
<feature type="signal peptide" evidence="1">
    <location>
        <begin position="1"/>
        <end position="19"/>
    </location>
</feature>
<protein>
    <recommendedName>
        <fullName evidence="4">DUF4252 domain-containing protein</fullName>
    </recommendedName>
</protein>
<sequence>MRTMLTVAALVLFVGALSADDKKFESKEGKFSAKFPGEDKPKAVSQKAGALDLYITIVEKSKGGFAVIYSDMPADVVKAATPAKLLEGGEKGLVENFKAKVSKSGETKFKSNGKEYPAREIVAEKDDLHLRVTIVLVENRLFQVFVVGPKEMVTGKEADDFFKSFELAK</sequence>
<evidence type="ECO:0008006" key="4">
    <source>
        <dbReference type="Google" id="ProtNLM"/>
    </source>
</evidence>
<keyword evidence="3" id="KW-1185">Reference proteome</keyword>
<keyword evidence="1" id="KW-0732">Signal</keyword>
<name>A0ABS5BZY3_9BACT</name>
<comment type="caution">
    <text evidence="2">The sequence shown here is derived from an EMBL/GenBank/DDBJ whole genome shotgun (WGS) entry which is preliminary data.</text>
</comment>
<evidence type="ECO:0000256" key="1">
    <source>
        <dbReference type="SAM" id="SignalP"/>
    </source>
</evidence>